<gene>
    <name evidence="4" type="ORF">Dbus_chr2Rg2073</name>
</gene>
<evidence type="ECO:0000313" key="5">
    <source>
        <dbReference type="Proteomes" id="UP000494163"/>
    </source>
</evidence>
<dbReference type="OMA" id="YYLHCTF"/>
<dbReference type="STRING" id="30019.A0A0M5JAP0"/>
<feature type="transmembrane region" description="Helical" evidence="1">
    <location>
        <begin position="40"/>
        <end position="63"/>
    </location>
</feature>
<dbReference type="EMBL" id="CP012524">
    <property type="protein sequence ID" value="ALC42494.1"/>
    <property type="molecule type" value="Genomic_DNA"/>
</dbReference>
<feature type="transmembrane region" description="Helical" evidence="1">
    <location>
        <begin position="75"/>
        <end position="93"/>
    </location>
</feature>
<proteinExistence type="predicted"/>
<accession>A0A0M5JAP0</accession>
<dbReference type="PANTHER" id="PTHR41152">
    <property type="entry name" value="AT26438P-RELATED"/>
    <property type="match status" value="1"/>
</dbReference>
<evidence type="ECO:0000313" key="4">
    <source>
        <dbReference type="EMBL" id="ALC42494.1"/>
    </source>
</evidence>
<feature type="chain" id="PRO_5005803782" evidence="2">
    <location>
        <begin position="25"/>
        <end position="199"/>
    </location>
</feature>
<feature type="signal peptide" evidence="2">
    <location>
        <begin position="1"/>
        <end position="24"/>
    </location>
</feature>
<keyword evidence="1" id="KW-0812">Transmembrane</keyword>
<keyword evidence="1" id="KW-1133">Transmembrane helix</keyword>
<dbReference type="OrthoDB" id="7883363at2759"/>
<evidence type="ECO:0000256" key="2">
    <source>
        <dbReference type="SAM" id="SignalP"/>
    </source>
</evidence>
<keyword evidence="5" id="KW-1185">Reference proteome</keyword>
<dbReference type="AlphaFoldDB" id="A0A0M5JAP0"/>
<name>A0A0M5JAP0_DROBS</name>
<keyword evidence="2" id="KW-0732">Signal</keyword>
<protein>
    <submittedName>
        <fullName evidence="4">CG30184</fullName>
    </submittedName>
</protein>
<dbReference type="Pfam" id="PF24985">
    <property type="entry name" value="DUF7775"/>
    <property type="match status" value="1"/>
</dbReference>
<sequence>MEARCKRPVWLLFKLVELLLSVCCCHVHWTCFTLEGIPHIFLFCATYGAGFFSAVLGILRLFYAERPTMKMEATISGVLGVLNLITVYAYMYLTRVDKRALFYKETEMEDNGLFTCCRDSAILGLNAVSVYFLHCSLAMDMLITHAPSLQPWTYQNRGLKYLRHPQPSKRPLKLYFISRDVEAYLTQYYWFRFLSSSMV</sequence>
<dbReference type="InterPro" id="IPR056677">
    <property type="entry name" value="DUF7775"/>
</dbReference>
<keyword evidence="1" id="KW-0472">Membrane</keyword>
<evidence type="ECO:0000259" key="3">
    <source>
        <dbReference type="Pfam" id="PF24985"/>
    </source>
</evidence>
<dbReference type="PANTHER" id="PTHR41152:SF8">
    <property type="entry name" value="AT26438P-RELATED"/>
    <property type="match status" value="1"/>
</dbReference>
<dbReference type="Proteomes" id="UP000494163">
    <property type="component" value="Chromosome 2R"/>
</dbReference>
<feature type="non-terminal residue" evidence="4">
    <location>
        <position position="199"/>
    </location>
</feature>
<feature type="domain" description="DUF7775" evidence="3">
    <location>
        <begin position="7"/>
        <end position="144"/>
    </location>
</feature>
<evidence type="ECO:0000256" key="1">
    <source>
        <dbReference type="SAM" id="Phobius"/>
    </source>
</evidence>
<organism evidence="4 5">
    <name type="scientific">Drosophila busckii</name>
    <name type="common">Fruit fly</name>
    <dbReference type="NCBI Taxonomy" id="30019"/>
    <lineage>
        <taxon>Eukaryota</taxon>
        <taxon>Metazoa</taxon>
        <taxon>Ecdysozoa</taxon>
        <taxon>Arthropoda</taxon>
        <taxon>Hexapoda</taxon>
        <taxon>Insecta</taxon>
        <taxon>Pterygota</taxon>
        <taxon>Neoptera</taxon>
        <taxon>Endopterygota</taxon>
        <taxon>Diptera</taxon>
        <taxon>Brachycera</taxon>
        <taxon>Muscomorpha</taxon>
        <taxon>Ephydroidea</taxon>
        <taxon>Drosophilidae</taxon>
        <taxon>Drosophila</taxon>
    </lineage>
</organism>
<reference evidence="4 5" key="1">
    <citation type="submission" date="2015-08" db="EMBL/GenBank/DDBJ databases">
        <title>Ancestral chromatin configuration constrains chromatin evolution on differentiating sex chromosomes in Drosophila.</title>
        <authorList>
            <person name="Zhou Q."/>
            <person name="Bachtrog D."/>
        </authorList>
    </citation>
    <scope>NUCLEOTIDE SEQUENCE [LARGE SCALE GENOMIC DNA]</scope>
    <source>
        <tissue evidence="4">Whole larvae</tissue>
    </source>
</reference>